<evidence type="ECO:0000313" key="6">
    <source>
        <dbReference type="Proteomes" id="UP000553766"/>
    </source>
</evidence>
<dbReference type="InterPro" id="IPR006665">
    <property type="entry name" value="OmpA-like"/>
</dbReference>
<dbReference type="CDD" id="cd07185">
    <property type="entry name" value="OmpA_C-like"/>
    <property type="match status" value="1"/>
</dbReference>
<dbReference type="GO" id="GO:0016020">
    <property type="term" value="C:membrane"/>
    <property type="evidence" value="ECO:0007669"/>
    <property type="project" value="UniProtKB-UniRule"/>
</dbReference>
<evidence type="ECO:0000313" key="5">
    <source>
        <dbReference type="EMBL" id="MBB5516754.1"/>
    </source>
</evidence>
<dbReference type="Pfam" id="PF12849">
    <property type="entry name" value="PBP_like_2"/>
    <property type="match status" value="1"/>
</dbReference>
<name>A0A840X1U7_9RHOB</name>
<evidence type="ECO:0000256" key="3">
    <source>
        <dbReference type="SAM" id="SignalP"/>
    </source>
</evidence>
<organism evidence="5 6">
    <name type="scientific">Rubricella aquisinus</name>
    <dbReference type="NCBI Taxonomy" id="2028108"/>
    <lineage>
        <taxon>Bacteria</taxon>
        <taxon>Pseudomonadati</taxon>
        <taxon>Pseudomonadota</taxon>
        <taxon>Alphaproteobacteria</taxon>
        <taxon>Rhodobacterales</taxon>
        <taxon>Paracoccaceae</taxon>
        <taxon>Rubricella</taxon>
    </lineage>
</organism>
<dbReference type="EMBL" id="JACIJS010000008">
    <property type="protein sequence ID" value="MBB5516754.1"/>
    <property type="molecule type" value="Genomic_DNA"/>
</dbReference>
<accession>A0A840X1U7</accession>
<dbReference type="CDD" id="cd13653">
    <property type="entry name" value="PBP2_phosphate_like_1"/>
    <property type="match status" value="1"/>
</dbReference>
<evidence type="ECO:0000259" key="4">
    <source>
        <dbReference type="PROSITE" id="PS51123"/>
    </source>
</evidence>
<evidence type="ECO:0000256" key="2">
    <source>
        <dbReference type="PROSITE-ProRule" id="PRU00473"/>
    </source>
</evidence>
<dbReference type="RefSeq" id="WP_184012674.1">
    <property type="nucleotide sequence ID" value="NZ_JACIJS010000008.1"/>
</dbReference>
<dbReference type="InterPro" id="IPR024370">
    <property type="entry name" value="PBP_domain"/>
</dbReference>
<keyword evidence="1 3" id="KW-0732">Signal</keyword>
<feature type="chain" id="PRO_5032674355" evidence="3">
    <location>
        <begin position="31"/>
        <end position="529"/>
    </location>
</feature>
<dbReference type="PROSITE" id="PS51123">
    <property type="entry name" value="OMPA_2"/>
    <property type="match status" value="1"/>
</dbReference>
<dbReference type="Gene3D" id="3.40.190.10">
    <property type="entry name" value="Periplasmic binding protein-like II"/>
    <property type="match status" value="2"/>
</dbReference>
<protein>
    <submittedName>
        <fullName evidence="5">Phosphate transport system substrate-binding protein</fullName>
    </submittedName>
</protein>
<dbReference type="SUPFAM" id="SSF53850">
    <property type="entry name" value="Periplasmic binding protein-like II"/>
    <property type="match status" value="1"/>
</dbReference>
<sequence>MGKGNWARGALRWAAGVGVALAIGAQGAMAQQVTLTSFDGSITLRGDLLDFDGESYRIGTAIGEISIDAFQVSCDGDACPAPELLTSEFALVGSATLGAELMPALIEAYAFALDADIGESTMSADGSTQLMIQDLEGRDLADVTVASLGSSAGFAALLEGSADIAMSSRTVRQRELDVFENSGLGTLNAPGQENIIGLDGLIGIVSRSNPVRAISIQNLAGLFSGRIQNWAEVGGPDAPVNVYVRDASSGTRQVFDQLVLEPFGLTVTPAAQVYESNAEVSDAVASDPFGIGFTGFAYERNARAIGIQEVCGIITPPTPFAIKAEEYPLARRLYLYNTNRALPPQAESFLAFIQSDEAQDVIAANGFIDQALSTSPMNDQGLRMTTAMLSAEDGAQLFELRQMAAELVNAERLSTTFRFTPGSSILDVRAQRDAVRLAEFLARGGFENKEILVLGFTDSIGRPDLNRALSFRRAQQVLDSVIAAAPAGALDDIQFNVQGFGEISPLGCNETFTGRQINRRVEVWVRERV</sequence>
<evidence type="ECO:0000256" key="1">
    <source>
        <dbReference type="ARBA" id="ARBA00022729"/>
    </source>
</evidence>
<dbReference type="PANTHER" id="PTHR30570:SF1">
    <property type="entry name" value="PHOSPHATE-BINDING PROTEIN PSTS"/>
    <property type="match status" value="1"/>
</dbReference>
<dbReference type="Proteomes" id="UP000553766">
    <property type="component" value="Unassembled WGS sequence"/>
</dbReference>
<dbReference type="Gene3D" id="3.30.1330.60">
    <property type="entry name" value="OmpA-like domain"/>
    <property type="match status" value="1"/>
</dbReference>
<gene>
    <name evidence="5" type="ORF">FHS89_002794</name>
</gene>
<dbReference type="Pfam" id="PF00691">
    <property type="entry name" value="OmpA"/>
    <property type="match status" value="1"/>
</dbReference>
<feature type="signal peptide" evidence="3">
    <location>
        <begin position="1"/>
        <end position="30"/>
    </location>
</feature>
<dbReference type="InterPro" id="IPR050811">
    <property type="entry name" value="Phosphate_ABC_transporter"/>
</dbReference>
<keyword evidence="6" id="KW-1185">Reference proteome</keyword>
<dbReference type="InterPro" id="IPR036737">
    <property type="entry name" value="OmpA-like_sf"/>
</dbReference>
<dbReference type="PANTHER" id="PTHR30570">
    <property type="entry name" value="PERIPLASMIC PHOSPHATE BINDING COMPONENT OF PHOSPHATE ABC TRANSPORTER"/>
    <property type="match status" value="1"/>
</dbReference>
<proteinExistence type="predicted"/>
<keyword evidence="2" id="KW-0472">Membrane</keyword>
<dbReference type="SUPFAM" id="SSF103088">
    <property type="entry name" value="OmpA-like"/>
    <property type="match status" value="1"/>
</dbReference>
<reference evidence="5 6" key="1">
    <citation type="submission" date="2020-08" db="EMBL/GenBank/DDBJ databases">
        <title>Genomic Encyclopedia of Type Strains, Phase IV (KMG-IV): sequencing the most valuable type-strain genomes for metagenomic binning, comparative biology and taxonomic classification.</title>
        <authorList>
            <person name="Goeker M."/>
        </authorList>
    </citation>
    <scope>NUCLEOTIDE SEQUENCE [LARGE SCALE GENOMIC DNA]</scope>
    <source>
        <strain evidence="5 6">DSM 103377</strain>
    </source>
</reference>
<dbReference type="AlphaFoldDB" id="A0A840X1U7"/>
<comment type="caution">
    <text evidence="5">The sequence shown here is derived from an EMBL/GenBank/DDBJ whole genome shotgun (WGS) entry which is preliminary data.</text>
</comment>
<feature type="domain" description="OmpA-like" evidence="4">
    <location>
        <begin position="406"/>
        <end position="529"/>
    </location>
</feature>